<evidence type="ECO:0000313" key="6">
    <source>
        <dbReference type="Proteomes" id="UP001500630"/>
    </source>
</evidence>
<dbReference type="Proteomes" id="UP001500630">
    <property type="component" value="Unassembled WGS sequence"/>
</dbReference>
<comment type="caution">
    <text evidence="5">The sequence shown here is derived from an EMBL/GenBank/DDBJ whole genome shotgun (WGS) entry which is preliminary data.</text>
</comment>
<sequence>MKPVVETGAQVIVIGAGPVGQSAALLLARWGIQVLVLDRRPGREPIGSKSICQQRDVLDIWAAAGAGRVAEEGLAWTTARTYYRDTELFSWTFDREGPLPPCVNISQTRTEQILDDVIAAQPLVEVRWDHEVTGLTQDESGVTLRCGQRLLRAPYVVVCAGARAEVIRSSLGVTFGGETFADQFLICDVKADLPGWENERRFYFDPVWNPGRQVLIHPCPGGTFRIDWQIAPDYIPTDIDISRKIRQILGDEPYELLWRSTYRFHSRIASRMRVGRVLLAGDCAHLVAPFGARGLNSGVPDAENAAWKLAFALNGWAGDGLLESYHAERHAAAVENMEITAATMRFIAPRTVEERVRRRAALTGGLAAEVDSGRFAEPFWYVDSPLTTPEPGRPFRGRPPKGALCEPAPGVILPDLPVPGGRLRSICRDGFLVLLGDMCDSRLFAQVLGKVITAPLAVRGLAEMEGTGSLAEKLGAGPDEAWLIRPDAHIAAIIPHAGPESVTAAVSRALGGSPDI</sequence>
<dbReference type="InterPro" id="IPR050641">
    <property type="entry name" value="RIFMO-like"/>
</dbReference>
<keyword evidence="6" id="KW-1185">Reference proteome</keyword>
<feature type="domain" description="FAD-binding" evidence="4">
    <location>
        <begin position="9"/>
        <end position="337"/>
    </location>
</feature>
<keyword evidence="3" id="KW-0274">FAD</keyword>
<evidence type="ECO:0000259" key="4">
    <source>
        <dbReference type="Pfam" id="PF01494"/>
    </source>
</evidence>
<name>A0ABP6VPF0_9ACTN</name>
<dbReference type="InterPro" id="IPR002938">
    <property type="entry name" value="FAD-bd"/>
</dbReference>
<evidence type="ECO:0000256" key="3">
    <source>
        <dbReference type="ARBA" id="ARBA00022827"/>
    </source>
</evidence>
<evidence type="ECO:0000313" key="5">
    <source>
        <dbReference type="EMBL" id="GAA3537459.1"/>
    </source>
</evidence>
<proteinExistence type="predicted"/>
<keyword evidence="2" id="KW-0285">Flavoprotein</keyword>
<dbReference type="EMBL" id="BAABDQ010000003">
    <property type="protein sequence ID" value="GAA3537459.1"/>
    <property type="molecule type" value="Genomic_DNA"/>
</dbReference>
<dbReference type="PRINTS" id="PR00420">
    <property type="entry name" value="RNGMNOXGNASE"/>
</dbReference>
<evidence type="ECO:0000256" key="1">
    <source>
        <dbReference type="ARBA" id="ARBA00001974"/>
    </source>
</evidence>
<dbReference type="Pfam" id="PF01494">
    <property type="entry name" value="FAD_binding_3"/>
    <property type="match status" value="1"/>
</dbReference>
<reference evidence="6" key="1">
    <citation type="journal article" date="2019" name="Int. J. Syst. Evol. Microbiol.">
        <title>The Global Catalogue of Microorganisms (GCM) 10K type strain sequencing project: providing services to taxonomists for standard genome sequencing and annotation.</title>
        <authorList>
            <consortium name="The Broad Institute Genomics Platform"/>
            <consortium name="The Broad Institute Genome Sequencing Center for Infectious Disease"/>
            <person name="Wu L."/>
            <person name="Ma J."/>
        </authorList>
    </citation>
    <scope>NUCLEOTIDE SEQUENCE [LARGE SCALE GENOMIC DNA]</scope>
    <source>
        <strain evidence="6">JCM 17326</strain>
    </source>
</reference>
<dbReference type="SUPFAM" id="SSF51905">
    <property type="entry name" value="FAD/NAD(P)-binding domain"/>
    <property type="match status" value="1"/>
</dbReference>
<protein>
    <submittedName>
        <fullName evidence="5">FAD-dependent oxidoreductase</fullName>
    </submittedName>
</protein>
<dbReference type="Gene3D" id="3.40.30.120">
    <property type="match status" value="1"/>
</dbReference>
<dbReference type="Gene3D" id="3.30.70.2450">
    <property type="match status" value="1"/>
</dbReference>
<evidence type="ECO:0000256" key="2">
    <source>
        <dbReference type="ARBA" id="ARBA00022630"/>
    </source>
</evidence>
<dbReference type="Gene3D" id="3.50.50.60">
    <property type="entry name" value="FAD/NAD(P)-binding domain"/>
    <property type="match status" value="1"/>
</dbReference>
<dbReference type="PANTHER" id="PTHR43004">
    <property type="entry name" value="TRK SYSTEM POTASSIUM UPTAKE PROTEIN"/>
    <property type="match status" value="1"/>
</dbReference>
<comment type="cofactor">
    <cofactor evidence="1">
        <name>FAD</name>
        <dbReference type="ChEBI" id="CHEBI:57692"/>
    </cofactor>
</comment>
<dbReference type="InterPro" id="IPR036188">
    <property type="entry name" value="FAD/NAD-bd_sf"/>
</dbReference>
<organism evidence="5 6">
    <name type="scientific">Nonomuraea rosea</name>
    <dbReference type="NCBI Taxonomy" id="638574"/>
    <lineage>
        <taxon>Bacteria</taxon>
        <taxon>Bacillati</taxon>
        <taxon>Actinomycetota</taxon>
        <taxon>Actinomycetes</taxon>
        <taxon>Streptosporangiales</taxon>
        <taxon>Streptosporangiaceae</taxon>
        <taxon>Nonomuraea</taxon>
    </lineage>
</organism>
<dbReference type="PANTHER" id="PTHR43004:SF19">
    <property type="entry name" value="BINDING MONOOXYGENASE, PUTATIVE (JCVI)-RELATED"/>
    <property type="match status" value="1"/>
</dbReference>
<gene>
    <name evidence="5" type="ORF">GCM10022419_016730</name>
</gene>
<accession>A0ABP6VPF0</accession>
<dbReference type="RefSeq" id="WP_345560021.1">
    <property type="nucleotide sequence ID" value="NZ_BAABDQ010000003.1"/>
</dbReference>